<dbReference type="AlphaFoldDB" id="A0A0A9HHP1"/>
<accession>A0A0A9HHP1</accession>
<dbReference type="EMBL" id="GBRH01162557">
    <property type="protein sequence ID" value="JAE35339.1"/>
    <property type="molecule type" value="Transcribed_RNA"/>
</dbReference>
<name>A0A0A9HHP1_ARUDO</name>
<protein>
    <submittedName>
        <fullName evidence="1">Uncharacterized protein</fullName>
    </submittedName>
</protein>
<organism evidence="1">
    <name type="scientific">Arundo donax</name>
    <name type="common">Giant reed</name>
    <name type="synonym">Donax arundinaceus</name>
    <dbReference type="NCBI Taxonomy" id="35708"/>
    <lineage>
        <taxon>Eukaryota</taxon>
        <taxon>Viridiplantae</taxon>
        <taxon>Streptophyta</taxon>
        <taxon>Embryophyta</taxon>
        <taxon>Tracheophyta</taxon>
        <taxon>Spermatophyta</taxon>
        <taxon>Magnoliopsida</taxon>
        <taxon>Liliopsida</taxon>
        <taxon>Poales</taxon>
        <taxon>Poaceae</taxon>
        <taxon>PACMAD clade</taxon>
        <taxon>Arundinoideae</taxon>
        <taxon>Arundineae</taxon>
        <taxon>Arundo</taxon>
    </lineage>
</organism>
<reference evidence="1" key="2">
    <citation type="journal article" date="2015" name="Data Brief">
        <title>Shoot transcriptome of the giant reed, Arundo donax.</title>
        <authorList>
            <person name="Barrero R.A."/>
            <person name="Guerrero F.D."/>
            <person name="Moolhuijzen P."/>
            <person name="Goolsby J.A."/>
            <person name="Tidwell J."/>
            <person name="Bellgard S.E."/>
            <person name="Bellgard M.I."/>
        </authorList>
    </citation>
    <scope>NUCLEOTIDE SEQUENCE</scope>
    <source>
        <tissue evidence="1">Shoot tissue taken approximately 20 cm above the soil surface</tissue>
    </source>
</reference>
<proteinExistence type="predicted"/>
<sequence>MANPGAARGSGAVPALQLLLPFSLCAPRLCVAWTGWAFVWRAGGWCVDAALGD</sequence>
<reference evidence="1" key="1">
    <citation type="submission" date="2014-09" db="EMBL/GenBank/DDBJ databases">
        <authorList>
            <person name="Magalhaes I.L.F."/>
            <person name="Oliveira U."/>
            <person name="Santos F.R."/>
            <person name="Vidigal T.H.D.A."/>
            <person name="Brescovit A.D."/>
            <person name="Santos A.J."/>
        </authorList>
    </citation>
    <scope>NUCLEOTIDE SEQUENCE</scope>
    <source>
        <tissue evidence="1">Shoot tissue taken approximately 20 cm above the soil surface</tissue>
    </source>
</reference>
<evidence type="ECO:0000313" key="1">
    <source>
        <dbReference type="EMBL" id="JAE35339.1"/>
    </source>
</evidence>